<keyword evidence="1" id="KW-0596">Phosphopantetheine</keyword>
<feature type="domain" description="Carrier" evidence="4">
    <location>
        <begin position="20"/>
        <end position="98"/>
    </location>
</feature>
<proteinExistence type="predicted"/>
<evidence type="ECO:0000256" key="3">
    <source>
        <dbReference type="SAM" id="MobiDB-lite"/>
    </source>
</evidence>
<dbReference type="Pfam" id="PF00550">
    <property type="entry name" value="PP-binding"/>
    <property type="match status" value="1"/>
</dbReference>
<dbReference type="EMBL" id="CM000951">
    <property type="protein sequence ID" value="EDY59673.1"/>
    <property type="molecule type" value="Genomic_DNA"/>
</dbReference>
<feature type="region of interest" description="Disordered" evidence="3">
    <location>
        <begin position="1"/>
        <end position="24"/>
    </location>
</feature>
<dbReference type="InterPro" id="IPR009081">
    <property type="entry name" value="PP-bd_ACP"/>
</dbReference>
<feature type="compositionally biased region" description="Basic and acidic residues" evidence="3">
    <location>
        <begin position="12"/>
        <end position="22"/>
    </location>
</feature>
<evidence type="ECO:0000256" key="1">
    <source>
        <dbReference type="ARBA" id="ARBA00022450"/>
    </source>
</evidence>
<gene>
    <name evidence="5" type="ORF">SSEG_09938</name>
</gene>
<evidence type="ECO:0000259" key="4">
    <source>
        <dbReference type="PROSITE" id="PS50075"/>
    </source>
</evidence>
<dbReference type="Proteomes" id="UP000002785">
    <property type="component" value="Chromosome"/>
</dbReference>
<evidence type="ECO:0000313" key="6">
    <source>
        <dbReference type="Proteomes" id="UP000002785"/>
    </source>
</evidence>
<dbReference type="Gene3D" id="1.10.1200.10">
    <property type="entry name" value="ACP-like"/>
    <property type="match status" value="1"/>
</dbReference>
<dbReference type="AlphaFoldDB" id="B5I3L8"/>
<dbReference type="HOGENOM" id="CLU_2221808_0_0_11"/>
<keyword evidence="2" id="KW-0597">Phosphoprotein</keyword>
<dbReference type="InterPro" id="IPR036736">
    <property type="entry name" value="ACP-like_sf"/>
</dbReference>
<evidence type="ECO:0000313" key="5">
    <source>
        <dbReference type="EMBL" id="EDY59673.1"/>
    </source>
</evidence>
<name>B5I3L8_STRX2</name>
<dbReference type="PROSITE" id="PS00012">
    <property type="entry name" value="PHOSPHOPANTETHEINE"/>
    <property type="match status" value="1"/>
</dbReference>
<accession>B5I3L8</accession>
<evidence type="ECO:0000256" key="2">
    <source>
        <dbReference type="ARBA" id="ARBA00022553"/>
    </source>
</evidence>
<protein>
    <submittedName>
        <fullName evidence="5">Acyl carrier protein</fullName>
    </submittedName>
</protein>
<keyword evidence="6" id="KW-1185">Reference proteome</keyword>
<dbReference type="PROSITE" id="PS50075">
    <property type="entry name" value="CARRIER"/>
    <property type="match status" value="1"/>
</dbReference>
<dbReference type="SUPFAM" id="SSF47336">
    <property type="entry name" value="ACP-like"/>
    <property type="match status" value="1"/>
</dbReference>
<dbReference type="InterPro" id="IPR006162">
    <property type="entry name" value="Ppantetheine_attach_site"/>
</dbReference>
<sequence length="106" mass="11305">MHRLTYTPPDHQTTERTVDENRPPVGDTVRAAFASELFLPLGKVTGDTPLTELAGLDSVKLLRVVAALETQYAITLDDEQLYGLGTVGDVAVLVEKALETPAVSGG</sequence>
<reference evidence="5" key="1">
    <citation type="submission" date="2009-10" db="EMBL/GenBank/DDBJ databases">
        <title>The genome sequence of Streptomyces sviceus strain ATCC 29083.</title>
        <authorList>
            <consortium name="The Broad Institute Genome Sequencing Platform"/>
            <consortium name="Broad Institute Microbial Sequencing Center"/>
            <person name="Fischbach M."/>
            <person name="Godfrey P."/>
            <person name="Ward D."/>
            <person name="Young S."/>
            <person name="Zeng Q."/>
            <person name="Koehrsen M."/>
            <person name="Alvarado L."/>
            <person name="Berlin A.M."/>
            <person name="Bochicchio J."/>
            <person name="Borenstein D."/>
            <person name="Chapman S.B."/>
            <person name="Chen Z."/>
            <person name="Engels R."/>
            <person name="Freedman E."/>
            <person name="Gellesch M."/>
            <person name="Goldberg J."/>
            <person name="Griggs A."/>
            <person name="Gujja S."/>
            <person name="Heilman E.R."/>
            <person name="Heiman D.I."/>
            <person name="Hepburn T.A."/>
            <person name="Howarth C."/>
            <person name="Jen D."/>
            <person name="Larson L."/>
            <person name="Lewis B."/>
            <person name="Mehta T."/>
            <person name="Park D."/>
            <person name="Pearson M."/>
            <person name="Richards J."/>
            <person name="Roberts A."/>
            <person name="Saif S."/>
            <person name="Shea T.D."/>
            <person name="Shenoy N."/>
            <person name="Sisk P."/>
            <person name="Stolte C."/>
            <person name="Sykes S.N."/>
            <person name="Thomson T."/>
            <person name="Walk T."/>
            <person name="White J."/>
            <person name="Yandava C."/>
            <person name="Straight P."/>
            <person name="Clardy J."/>
            <person name="Hung D."/>
            <person name="Kolter R."/>
            <person name="Mekalanos J."/>
            <person name="Walker S."/>
            <person name="Walsh C.T."/>
            <person name="Wieland-Brown L.C."/>
            <person name="Haas B."/>
            <person name="Nusbaum C."/>
            <person name="Birren B."/>
        </authorList>
    </citation>
    <scope>NUCLEOTIDE SEQUENCE [LARGE SCALE GENOMIC DNA]</scope>
    <source>
        <strain evidence="5">ATCC 29083</strain>
    </source>
</reference>
<organism evidence="5 6">
    <name type="scientific">Streptomyces sviceus (strain ATCC 29083 / DSM 924 / JCM 4929 / NBRC 13980 / NCIMB 11184 / NRRL 5439 / UC 5370)</name>
    <dbReference type="NCBI Taxonomy" id="463191"/>
    <lineage>
        <taxon>Bacteria</taxon>
        <taxon>Bacillati</taxon>
        <taxon>Actinomycetota</taxon>
        <taxon>Actinomycetes</taxon>
        <taxon>Kitasatosporales</taxon>
        <taxon>Streptomycetaceae</taxon>
        <taxon>Streptomyces</taxon>
    </lineage>
</organism>